<gene>
    <name evidence="1" type="ORF">CWI69_11825</name>
</gene>
<comment type="caution">
    <text evidence="1">The sequence shown here is derived from an EMBL/GenBank/DDBJ whole genome shotgun (WGS) entry which is preliminary data.</text>
</comment>
<dbReference type="EMBL" id="PIPW01000005">
    <property type="protein sequence ID" value="RUO51368.1"/>
    <property type="molecule type" value="Genomic_DNA"/>
</dbReference>
<keyword evidence="2" id="KW-1185">Reference proteome</keyword>
<accession>A0A432XRM9</accession>
<reference evidence="2" key="1">
    <citation type="journal article" date="2018" name="Front. Microbiol.">
        <title>Genome-Based Analysis Reveals the Taxonomy and Diversity of the Family Idiomarinaceae.</title>
        <authorList>
            <person name="Liu Y."/>
            <person name="Lai Q."/>
            <person name="Shao Z."/>
        </authorList>
    </citation>
    <scope>NUCLEOTIDE SEQUENCE [LARGE SCALE GENOMIC DNA]</scope>
    <source>
        <strain evidence="2">BH195</strain>
    </source>
</reference>
<organism evidence="1 2">
    <name type="scientific">Pseudidiomarina halophila</name>
    <dbReference type="NCBI Taxonomy" id="1449799"/>
    <lineage>
        <taxon>Bacteria</taxon>
        <taxon>Pseudomonadati</taxon>
        <taxon>Pseudomonadota</taxon>
        <taxon>Gammaproteobacteria</taxon>
        <taxon>Alteromonadales</taxon>
        <taxon>Idiomarinaceae</taxon>
        <taxon>Pseudidiomarina</taxon>
    </lineage>
</organism>
<dbReference type="AlphaFoldDB" id="A0A432XRM9"/>
<protein>
    <submittedName>
        <fullName evidence="1">Uncharacterized protein</fullName>
    </submittedName>
</protein>
<name>A0A432XRM9_9GAMM</name>
<dbReference type="OrthoDB" id="5493674at2"/>
<dbReference type="Proteomes" id="UP000287198">
    <property type="component" value="Unassembled WGS sequence"/>
</dbReference>
<dbReference type="RefSeq" id="WP_126764539.1">
    <property type="nucleotide sequence ID" value="NZ_JBHLTZ010000002.1"/>
</dbReference>
<sequence>MRSRGYTSAWFLPVLAALMVLTMGVMQGSERIRSTWYQQNVADNMASSAATLLARELNLLALINRALLANELTLAQLTGIYSWYLMMRDVADRSAAIATLIPYLNAITRQIAQSIRQLEQPLNVILRGVIYFQTLITTALRASQWFARLSFSLEIPRTLSDVLARHDLEQADWQVLHAPGIVPLPWLWWTYIPPQHSGKDRGLAKNLMLASLDGFSRRRSYRWLNAFQVSVRKAGGARLESDKQGRWSWQSMDTVAVHISGLLDSEELPWGDGLSYLGNQVKTYTGKDFGDAPRINPVTTGWAQALQHSLRGTARQYSYFNRTDLEADDWPQVIVKLNNVTAKAGVYFSRPKSLFPRLDGKQEQANLFNSLWQPQLMSLTLTEKMVLATLQQGSEND</sequence>
<proteinExistence type="predicted"/>
<evidence type="ECO:0000313" key="2">
    <source>
        <dbReference type="Proteomes" id="UP000287198"/>
    </source>
</evidence>
<evidence type="ECO:0000313" key="1">
    <source>
        <dbReference type="EMBL" id="RUO51368.1"/>
    </source>
</evidence>